<dbReference type="Pfam" id="PF07589">
    <property type="entry name" value="PEP-CTERM"/>
    <property type="match status" value="1"/>
</dbReference>
<sequence>MVSSSINIDQTNGRVVFEFDWGSTGFIPTLNLDAQGHFNILGMYFLPSSPVPDSLIGTSPNPLIGTIVGSLEDIQANGTNASSYLQCRIRSENGGADLISYCGETVPEPTSILSLLALGTLGAASTLKRQLKSSKSTEKETTKVS</sequence>
<dbReference type="InterPro" id="IPR013424">
    <property type="entry name" value="Ice-binding_C"/>
</dbReference>
<dbReference type="AlphaFoldDB" id="A0A3G9K557"/>
<evidence type="ECO:0000259" key="1">
    <source>
        <dbReference type="Pfam" id="PF07589"/>
    </source>
</evidence>
<gene>
    <name evidence="2" type="ORF">myaer102_34300</name>
</gene>
<dbReference type="EMBL" id="AP019314">
    <property type="protein sequence ID" value="BBH40845.1"/>
    <property type="molecule type" value="Genomic_DNA"/>
</dbReference>
<feature type="domain" description="Ice-binding protein C-terminal" evidence="1">
    <location>
        <begin position="105"/>
        <end position="124"/>
    </location>
</feature>
<evidence type="ECO:0000313" key="2">
    <source>
        <dbReference type="EMBL" id="BBH40845.1"/>
    </source>
</evidence>
<dbReference type="Proteomes" id="UP000278152">
    <property type="component" value="Chromosome"/>
</dbReference>
<organism evidence="2 3">
    <name type="scientific">Microcystis viridis NIES-102</name>
    <dbReference type="NCBI Taxonomy" id="213615"/>
    <lineage>
        <taxon>Bacteria</taxon>
        <taxon>Bacillati</taxon>
        <taxon>Cyanobacteriota</taxon>
        <taxon>Cyanophyceae</taxon>
        <taxon>Oscillatoriophycideae</taxon>
        <taxon>Chroococcales</taxon>
        <taxon>Microcystaceae</taxon>
        <taxon>Microcystis</taxon>
    </lineage>
</organism>
<name>A0A3G9K557_MICVR</name>
<proteinExistence type="predicted"/>
<reference evidence="2 3" key="1">
    <citation type="submission" date="2018-11" db="EMBL/GenBank/DDBJ databases">
        <title>Complete genome sequence of Microcystis aeruginosa NIES-102.</title>
        <authorList>
            <person name="Yamaguchi H."/>
            <person name="Suzuki S."/>
            <person name="Kawachi M."/>
        </authorList>
    </citation>
    <scope>NUCLEOTIDE SEQUENCE [LARGE SCALE GENOMIC DNA]</scope>
    <source>
        <strain evidence="2 3">NIES-102</strain>
    </source>
</reference>
<dbReference type="KEGG" id="mvz:myaer102_34300"/>
<protein>
    <recommendedName>
        <fullName evidence="1">Ice-binding protein C-terminal domain-containing protein</fullName>
    </recommendedName>
</protein>
<accession>A0A3G9K557</accession>
<dbReference type="NCBIfam" id="TIGR02595">
    <property type="entry name" value="PEP_CTERM"/>
    <property type="match status" value="1"/>
</dbReference>
<evidence type="ECO:0000313" key="3">
    <source>
        <dbReference type="Proteomes" id="UP000278152"/>
    </source>
</evidence>